<dbReference type="EMBL" id="CAEKDK010000003">
    <property type="protein sequence ID" value="CAB4273612.1"/>
    <property type="molecule type" value="Genomic_DNA"/>
</dbReference>
<dbReference type="GO" id="GO:0030247">
    <property type="term" value="F:polysaccharide binding"/>
    <property type="evidence" value="ECO:0007669"/>
    <property type="project" value="InterPro"/>
</dbReference>
<feature type="chain" id="PRO_5026838348" description="Wall-associated receptor kinase galacturonan-binding domain-containing protein" evidence="3">
    <location>
        <begin position="20"/>
        <end position="231"/>
    </location>
</feature>
<dbReference type="PANTHER" id="PTHR33138">
    <property type="entry name" value="OS01G0690200 PROTEIN"/>
    <property type="match status" value="1"/>
</dbReference>
<feature type="domain" description="Wall-associated receptor kinase galacturonan-binding" evidence="4">
    <location>
        <begin position="32"/>
        <end position="91"/>
    </location>
</feature>
<sequence length="231" mass="25662">MKLCCLCLFLLRSIANVLPSLSAGYDKQYLNCSKTFWCSGIDDNDIGYPFWGLHRPEYCGHPAFELECKTDGPEISIMSQRYQIFGINNMTDSQSCLSRFVEQYLSSRHCRQYYSGSPCGCPSIPELSFQSIDCAVNGNDTGNFSYYDVARNLTSAGSRLGMWNSHVNVPADQTALLNLQNNPISLAAVLQGQCGYNLSSTGFSCYCPDQPYLSKCPRVRIKPGQPAQFLA</sequence>
<evidence type="ECO:0000256" key="3">
    <source>
        <dbReference type="SAM" id="SignalP"/>
    </source>
</evidence>
<organism evidence="5 6">
    <name type="scientific">Prunus armeniaca</name>
    <name type="common">Apricot</name>
    <name type="synonym">Armeniaca vulgaris</name>
    <dbReference type="NCBI Taxonomy" id="36596"/>
    <lineage>
        <taxon>Eukaryota</taxon>
        <taxon>Viridiplantae</taxon>
        <taxon>Streptophyta</taxon>
        <taxon>Embryophyta</taxon>
        <taxon>Tracheophyta</taxon>
        <taxon>Spermatophyta</taxon>
        <taxon>Magnoliopsida</taxon>
        <taxon>eudicotyledons</taxon>
        <taxon>Gunneridae</taxon>
        <taxon>Pentapetalae</taxon>
        <taxon>rosids</taxon>
        <taxon>fabids</taxon>
        <taxon>Rosales</taxon>
        <taxon>Rosaceae</taxon>
        <taxon>Amygdaloideae</taxon>
        <taxon>Amygdaleae</taxon>
        <taxon>Prunus</taxon>
    </lineage>
</organism>
<accession>A0A6J5UCQ0</accession>
<keyword evidence="2 3" id="KW-0732">Signal</keyword>
<evidence type="ECO:0000256" key="1">
    <source>
        <dbReference type="ARBA" id="ARBA00004167"/>
    </source>
</evidence>
<dbReference type="PANTHER" id="PTHR33138:SF1">
    <property type="entry name" value="OS01G0113900 PROTEIN"/>
    <property type="match status" value="1"/>
</dbReference>
<dbReference type="AlphaFoldDB" id="A0A6J5UCQ0"/>
<comment type="subcellular location">
    <subcellularLocation>
        <location evidence="1">Membrane</location>
        <topology evidence="1">Single-pass membrane protein</topology>
    </subcellularLocation>
</comment>
<dbReference type="GO" id="GO:0016020">
    <property type="term" value="C:membrane"/>
    <property type="evidence" value="ECO:0007669"/>
    <property type="project" value="UniProtKB-SubCell"/>
</dbReference>
<proteinExistence type="predicted"/>
<name>A0A6J5UCQ0_PRUAR</name>
<evidence type="ECO:0000313" key="5">
    <source>
        <dbReference type="EMBL" id="CAB4273612.1"/>
    </source>
</evidence>
<evidence type="ECO:0000256" key="2">
    <source>
        <dbReference type="ARBA" id="ARBA00022729"/>
    </source>
</evidence>
<gene>
    <name evidence="5" type="ORF">CURHAP_LOCUS21574</name>
</gene>
<protein>
    <recommendedName>
        <fullName evidence="4">Wall-associated receptor kinase galacturonan-binding domain-containing protein</fullName>
    </recommendedName>
</protein>
<reference evidence="5 6" key="1">
    <citation type="submission" date="2020-05" db="EMBL/GenBank/DDBJ databases">
        <authorList>
            <person name="Campoy J."/>
            <person name="Schneeberger K."/>
            <person name="Spophaly S."/>
        </authorList>
    </citation>
    <scope>NUCLEOTIDE SEQUENCE [LARGE SCALE GENOMIC DNA]</scope>
    <source>
        <strain evidence="5">PruArmRojPasFocal</strain>
    </source>
</reference>
<evidence type="ECO:0000259" key="4">
    <source>
        <dbReference type="Pfam" id="PF13947"/>
    </source>
</evidence>
<evidence type="ECO:0000313" key="6">
    <source>
        <dbReference type="Proteomes" id="UP000507222"/>
    </source>
</evidence>
<dbReference type="InterPro" id="IPR025287">
    <property type="entry name" value="WAK_GUB"/>
</dbReference>
<dbReference type="Proteomes" id="UP000507222">
    <property type="component" value="Unassembled WGS sequence"/>
</dbReference>
<feature type="signal peptide" evidence="3">
    <location>
        <begin position="1"/>
        <end position="19"/>
    </location>
</feature>
<dbReference type="Pfam" id="PF13947">
    <property type="entry name" value="GUB_WAK_bind"/>
    <property type="match status" value="1"/>
</dbReference>